<dbReference type="InterPro" id="IPR039421">
    <property type="entry name" value="Type_1_exporter"/>
</dbReference>
<evidence type="ECO:0000256" key="6">
    <source>
        <dbReference type="ARBA" id="ARBA00023136"/>
    </source>
</evidence>
<feature type="domain" description="ABC transmembrane type-1" evidence="9">
    <location>
        <begin position="63"/>
        <end position="345"/>
    </location>
</feature>
<feature type="transmembrane region" description="Helical" evidence="7">
    <location>
        <begin position="204"/>
        <end position="221"/>
    </location>
</feature>
<dbReference type="PROSITE" id="PS50929">
    <property type="entry name" value="ABC_TM1F"/>
    <property type="match status" value="1"/>
</dbReference>
<proteinExistence type="predicted"/>
<evidence type="ECO:0000256" key="7">
    <source>
        <dbReference type="SAM" id="Phobius"/>
    </source>
</evidence>
<feature type="transmembrane region" description="Helical" evidence="7">
    <location>
        <begin position="102"/>
        <end position="123"/>
    </location>
</feature>
<dbReference type="InterPro" id="IPR011918">
    <property type="entry name" value="ABC_MsbA_ATP-bd"/>
</dbReference>
<gene>
    <name evidence="10" type="ORF">ACFOX3_17855</name>
</gene>
<dbReference type="CDD" id="cd18575">
    <property type="entry name" value="ABC_6TM_bac_exporter_ABCB8_10_like"/>
    <property type="match status" value="1"/>
</dbReference>
<dbReference type="InterPro" id="IPR003439">
    <property type="entry name" value="ABC_transporter-like_ATP-bd"/>
</dbReference>
<comment type="caution">
    <text evidence="10">The sequence shown here is derived from an EMBL/GenBank/DDBJ whole genome shotgun (WGS) entry which is preliminary data.</text>
</comment>
<feature type="transmembrane region" description="Helical" evidence="7">
    <location>
        <begin position="319"/>
        <end position="340"/>
    </location>
</feature>
<dbReference type="Pfam" id="PF00664">
    <property type="entry name" value="ABC_membrane"/>
    <property type="match status" value="1"/>
</dbReference>
<protein>
    <submittedName>
        <fullName evidence="10">ABC transporter transmembrane domain-containing protein</fullName>
    </submittedName>
</protein>
<dbReference type="PROSITE" id="PS00211">
    <property type="entry name" value="ABC_TRANSPORTER_1"/>
    <property type="match status" value="1"/>
</dbReference>
<dbReference type="CDD" id="cd03249">
    <property type="entry name" value="ABC_MTABC3_MDL1_MDL2"/>
    <property type="match status" value="1"/>
</dbReference>
<dbReference type="PANTHER" id="PTHR43394:SF1">
    <property type="entry name" value="ATP-BINDING CASSETTE SUB-FAMILY B MEMBER 10, MITOCHONDRIAL"/>
    <property type="match status" value="1"/>
</dbReference>
<reference evidence="11" key="1">
    <citation type="journal article" date="2019" name="Int. J. Syst. Evol. Microbiol.">
        <title>The Global Catalogue of Microorganisms (GCM) 10K type strain sequencing project: providing services to taxonomists for standard genome sequencing and annotation.</title>
        <authorList>
            <consortium name="The Broad Institute Genomics Platform"/>
            <consortium name="The Broad Institute Genome Sequencing Center for Infectious Disease"/>
            <person name="Wu L."/>
            <person name="Ma J."/>
        </authorList>
    </citation>
    <scope>NUCLEOTIDE SEQUENCE [LARGE SCALE GENOMIC DNA]</scope>
    <source>
        <strain evidence="11">CECT 8570</strain>
    </source>
</reference>
<dbReference type="PROSITE" id="PS50893">
    <property type="entry name" value="ABC_TRANSPORTER_2"/>
    <property type="match status" value="1"/>
</dbReference>
<evidence type="ECO:0000259" key="8">
    <source>
        <dbReference type="PROSITE" id="PS50893"/>
    </source>
</evidence>
<evidence type="ECO:0000313" key="11">
    <source>
        <dbReference type="Proteomes" id="UP001595840"/>
    </source>
</evidence>
<keyword evidence="4" id="KW-0067">ATP-binding</keyword>
<feature type="transmembrane region" description="Helical" evidence="7">
    <location>
        <begin position="180"/>
        <end position="198"/>
    </location>
</feature>
<dbReference type="SMART" id="SM00382">
    <property type="entry name" value="AAA"/>
    <property type="match status" value="1"/>
</dbReference>
<dbReference type="Gene3D" id="1.20.1560.10">
    <property type="entry name" value="ABC transporter type 1, transmembrane domain"/>
    <property type="match status" value="1"/>
</dbReference>
<evidence type="ECO:0000256" key="4">
    <source>
        <dbReference type="ARBA" id="ARBA00022840"/>
    </source>
</evidence>
<dbReference type="InterPro" id="IPR011527">
    <property type="entry name" value="ABC1_TM_dom"/>
</dbReference>
<accession>A0ABV8V9R8</accession>
<evidence type="ECO:0000256" key="2">
    <source>
        <dbReference type="ARBA" id="ARBA00022692"/>
    </source>
</evidence>
<name>A0ABV8V9R8_9GAMM</name>
<organism evidence="10 11">
    <name type="scientific">Simiduia curdlanivorans</name>
    <dbReference type="NCBI Taxonomy" id="1492769"/>
    <lineage>
        <taxon>Bacteria</taxon>
        <taxon>Pseudomonadati</taxon>
        <taxon>Pseudomonadota</taxon>
        <taxon>Gammaproteobacteria</taxon>
        <taxon>Cellvibrionales</taxon>
        <taxon>Cellvibrionaceae</taxon>
        <taxon>Simiduia</taxon>
    </lineage>
</organism>
<dbReference type="Proteomes" id="UP001595840">
    <property type="component" value="Unassembled WGS sequence"/>
</dbReference>
<comment type="subcellular location">
    <subcellularLocation>
        <location evidence="1">Cell membrane</location>
        <topology evidence="1">Multi-pass membrane protein</topology>
    </subcellularLocation>
</comment>
<dbReference type="InterPro" id="IPR017871">
    <property type="entry name" value="ABC_transporter-like_CS"/>
</dbReference>
<keyword evidence="5 7" id="KW-1133">Transmembrane helix</keyword>
<keyword evidence="2 7" id="KW-0812">Transmembrane</keyword>
<dbReference type="Pfam" id="PF00005">
    <property type="entry name" value="ABC_tran"/>
    <property type="match status" value="1"/>
</dbReference>
<sequence>MTSSTPDTHQSADSSADLTHLANQSTITNGGADTDPQTPKTKKDLSILLDLWPFLKPYGWNLVGAAVALVFTAGTTLVLGQGVKLLIDEGFVGASTTQLNQAVLFIFAITALMAIGTFARFYLVSWLGERVTADIRTQVFDHLVHLHPSYFETNKSGEIMSRLTTDTTLLQTIIGSSLSMALRSSLTFTGALILLLITNLKLTAMVMLCVPLVIVPLLYFGRKVRTLSRQSQDSIADVGTYAGEIIRQIKTVQSYTREETEQKAFAREVETAFNIAKSRVKQRSVLIAAVIVMVFGALSTMLWVGGTDVLEGRMTGGELGAFVFYAIMVASAVATISEVYGDLQRAAGATERLLELLSAPSLITAPAEPISIAEQPPAISFDQVSFSYPSRPDVFALKDFSLDIKAGEIVALVGPSGAGKSTVFEMLLRFYDPQSGHIRLADTDIRQLTPNALRKHMALVPQQPALFTADVRYNIAYGNPDACEAEILAASEAAYAHEFITKLPDGYGSNLGEQGVRLSGGQRQRVAIARAILKNPGILLLDEATSALDTESERKVQDALDKLMQNRTTLIIAHRLATVLHADRIVVMDQGQVVATGTHKALLQQSPLYRRLAELQFNEHRD</sequence>
<evidence type="ECO:0000256" key="1">
    <source>
        <dbReference type="ARBA" id="ARBA00004651"/>
    </source>
</evidence>
<dbReference type="InterPro" id="IPR003593">
    <property type="entry name" value="AAA+_ATPase"/>
</dbReference>
<dbReference type="RefSeq" id="WP_380736500.1">
    <property type="nucleotide sequence ID" value="NZ_JBHSCX010000021.1"/>
</dbReference>
<dbReference type="SUPFAM" id="SSF90123">
    <property type="entry name" value="ABC transporter transmembrane region"/>
    <property type="match status" value="1"/>
</dbReference>
<evidence type="ECO:0000259" key="9">
    <source>
        <dbReference type="PROSITE" id="PS50929"/>
    </source>
</evidence>
<dbReference type="InterPro" id="IPR036640">
    <property type="entry name" value="ABC1_TM_sf"/>
</dbReference>
<keyword evidence="11" id="KW-1185">Reference proteome</keyword>
<dbReference type="Gene3D" id="3.40.50.300">
    <property type="entry name" value="P-loop containing nucleotide triphosphate hydrolases"/>
    <property type="match status" value="1"/>
</dbReference>
<dbReference type="EMBL" id="JBHSCX010000021">
    <property type="protein sequence ID" value="MFC4364181.1"/>
    <property type="molecule type" value="Genomic_DNA"/>
</dbReference>
<keyword evidence="6 7" id="KW-0472">Membrane</keyword>
<evidence type="ECO:0000313" key="10">
    <source>
        <dbReference type="EMBL" id="MFC4364181.1"/>
    </source>
</evidence>
<dbReference type="PANTHER" id="PTHR43394">
    <property type="entry name" value="ATP-DEPENDENT PERMEASE MDL1, MITOCHONDRIAL"/>
    <property type="match status" value="1"/>
</dbReference>
<evidence type="ECO:0000256" key="3">
    <source>
        <dbReference type="ARBA" id="ARBA00022741"/>
    </source>
</evidence>
<feature type="transmembrane region" description="Helical" evidence="7">
    <location>
        <begin position="58"/>
        <end position="82"/>
    </location>
</feature>
<evidence type="ECO:0000256" key="5">
    <source>
        <dbReference type="ARBA" id="ARBA00022989"/>
    </source>
</evidence>
<dbReference type="NCBIfam" id="TIGR02204">
    <property type="entry name" value="MsbA_rel"/>
    <property type="match status" value="1"/>
</dbReference>
<dbReference type="SUPFAM" id="SSF52540">
    <property type="entry name" value="P-loop containing nucleoside triphosphate hydrolases"/>
    <property type="match status" value="1"/>
</dbReference>
<feature type="transmembrane region" description="Helical" evidence="7">
    <location>
        <begin position="285"/>
        <end position="304"/>
    </location>
</feature>
<feature type="domain" description="ABC transporter" evidence="8">
    <location>
        <begin position="379"/>
        <end position="615"/>
    </location>
</feature>
<dbReference type="InterPro" id="IPR027417">
    <property type="entry name" value="P-loop_NTPase"/>
</dbReference>
<keyword evidence="3" id="KW-0547">Nucleotide-binding</keyword>